<dbReference type="EMBL" id="JACNJN010000130">
    <property type="protein sequence ID" value="MBC8335922.1"/>
    <property type="molecule type" value="Genomic_DNA"/>
</dbReference>
<organism evidence="3 4">
    <name type="scientific">Candidatus Desulfolinea nitratireducens</name>
    <dbReference type="NCBI Taxonomy" id="2841698"/>
    <lineage>
        <taxon>Bacteria</taxon>
        <taxon>Bacillati</taxon>
        <taxon>Chloroflexota</taxon>
        <taxon>Anaerolineae</taxon>
        <taxon>Anaerolineales</taxon>
        <taxon>Anaerolineales incertae sedis</taxon>
        <taxon>Candidatus Desulfolinea</taxon>
    </lineage>
</organism>
<keyword evidence="1" id="KW-0812">Transmembrane</keyword>
<accession>A0A8J6TJU4</accession>
<evidence type="ECO:0000256" key="1">
    <source>
        <dbReference type="SAM" id="Phobius"/>
    </source>
</evidence>
<feature type="transmembrane region" description="Helical" evidence="1">
    <location>
        <begin position="6"/>
        <end position="27"/>
    </location>
</feature>
<dbReference type="AlphaFoldDB" id="A0A8J6TJU4"/>
<evidence type="ECO:0000313" key="3">
    <source>
        <dbReference type="EMBL" id="MBC8335922.1"/>
    </source>
</evidence>
<gene>
    <name evidence="3" type="ORF">H8E29_11700</name>
</gene>
<keyword evidence="1" id="KW-1133">Transmembrane helix</keyword>
<comment type="caution">
    <text evidence="3">The sequence shown here is derived from an EMBL/GenBank/DDBJ whole genome shotgun (WGS) entry which is preliminary data.</text>
</comment>
<dbReference type="InterPro" id="IPR018649">
    <property type="entry name" value="SHOCT"/>
</dbReference>
<name>A0A8J6TJU4_9CHLR</name>
<proteinExistence type="predicted"/>
<sequence>MMGFGGLGMILFWVVVIVGIIWLVIALGGSNLQLPKQSGNGQSAREILDQRYARGEIDREEYEAMKQDLK</sequence>
<keyword evidence="1" id="KW-0472">Membrane</keyword>
<dbReference type="Pfam" id="PF09851">
    <property type="entry name" value="SHOCT"/>
    <property type="match status" value="1"/>
</dbReference>
<evidence type="ECO:0000313" key="4">
    <source>
        <dbReference type="Proteomes" id="UP000614469"/>
    </source>
</evidence>
<dbReference type="Proteomes" id="UP000614469">
    <property type="component" value="Unassembled WGS sequence"/>
</dbReference>
<feature type="domain" description="SHOCT" evidence="2">
    <location>
        <begin position="44"/>
        <end position="69"/>
    </location>
</feature>
<protein>
    <submittedName>
        <fullName evidence="3">SHOCT domain-containing protein</fullName>
    </submittedName>
</protein>
<evidence type="ECO:0000259" key="2">
    <source>
        <dbReference type="Pfam" id="PF09851"/>
    </source>
</evidence>
<reference evidence="3 4" key="1">
    <citation type="submission" date="2020-08" db="EMBL/GenBank/DDBJ databases">
        <title>Bridging the membrane lipid divide: bacteria of the FCB group superphylum have the potential to synthesize archaeal ether lipids.</title>
        <authorList>
            <person name="Villanueva L."/>
            <person name="Von Meijenfeldt F.A.B."/>
            <person name="Westbye A.B."/>
            <person name="Yadav S."/>
            <person name="Hopmans E.C."/>
            <person name="Dutilh B.E."/>
            <person name="Sinninghe Damste J.S."/>
        </authorList>
    </citation>
    <scope>NUCLEOTIDE SEQUENCE [LARGE SCALE GENOMIC DNA]</scope>
    <source>
        <strain evidence="3">NIOZ-UU36</strain>
    </source>
</reference>